<accession>A0A392S927</accession>
<evidence type="ECO:0000256" key="1">
    <source>
        <dbReference type="SAM" id="MobiDB-lite"/>
    </source>
</evidence>
<sequence length="70" mass="7490">PILDDNGQQKTSAKLVDTKRLLGCKTPEEVASFWRNMTSVQARVRAAKNTKKKTSDTVSAGTPSGQASPS</sequence>
<feature type="compositionally biased region" description="Polar residues" evidence="1">
    <location>
        <begin position="56"/>
        <end position="70"/>
    </location>
</feature>
<reference evidence="2 3" key="1">
    <citation type="journal article" date="2018" name="Front. Plant Sci.">
        <title>Red Clover (Trifolium pratense) and Zigzag Clover (T. medium) - A Picture of Genomic Similarities and Differences.</title>
        <authorList>
            <person name="Dluhosova J."/>
            <person name="Istvanek J."/>
            <person name="Nedelnik J."/>
            <person name="Repkova J."/>
        </authorList>
    </citation>
    <scope>NUCLEOTIDE SEQUENCE [LARGE SCALE GENOMIC DNA]</scope>
    <source>
        <strain evidence="3">cv. 10/8</strain>
        <tissue evidence="2">Leaf</tissue>
    </source>
</reference>
<feature type="region of interest" description="Disordered" evidence="1">
    <location>
        <begin position="44"/>
        <end position="70"/>
    </location>
</feature>
<evidence type="ECO:0000313" key="3">
    <source>
        <dbReference type="Proteomes" id="UP000265520"/>
    </source>
</evidence>
<feature type="non-terminal residue" evidence="2">
    <location>
        <position position="1"/>
    </location>
</feature>
<dbReference type="EMBL" id="LXQA010340626">
    <property type="protein sequence ID" value="MCI45189.1"/>
    <property type="molecule type" value="Genomic_DNA"/>
</dbReference>
<evidence type="ECO:0000313" key="2">
    <source>
        <dbReference type="EMBL" id="MCI45189.1"/>
    </source>
</evidence>
<organism evidence="2 3">
    <name type="scientific">Trifolium medium</name>
    <dbReference type="NCBI Taxonomy" id="97028"/>
    <lineage>
        <taxon>Eukaryota</taxon>
        <taxon>Viridiplantae</taxon>
        <taxon>Streptophyta</taxon>
        <taxon>Embryophyta</taxon>
        <taxon>Tracheophyta</taxon>
        <taxon>Spermatophyta</taxon>
        <taxon>Magnoliopsida</taxon>
        <taxon>eudicotyledons</taxon>
        <taxon>Gunneridae</taxon>
        <taxon>Pentapetalae</taxon>
        <taxon>rosids</taxon>
        <taxon>fabids</taxon>
        <taxon>Fabales</taxon>
        <taxon>Fabaceae</taxon>
        <taxon>Papilionoideae</taxon>
        <taxon>50 kb inversion clade</taxon>
        <taxon>NPAAA clade</taxon>
        <taxon>Hologalegina</taxon>
        <taxon>IRL clade</taxon>
        <taxon>Trifolieae</taxon>
        <taxon>Trifolium</taxon>
    </lineage>
</organism>
<protein>
    <submittedName>
        <fullName evidence="2">Uncharacterized protein</fullName>
    </submittedName>
</protein>
<comment type="caution">
    <text evidence="2">The sequence shown here is derived from an EMBL/GenBank/DDBJ whole genome shotgun (WGS) entry which is preliminary data.</text>
</comment>
<keyword evidence="3" id="KW-1185">Reference proteome</keyword>
<dbReference type="AlphaFoldDB" id="A0A392S927"/>
<feature type="non-terminal residue" evidence="2">
    <location>
        <position position="70"/>
    </location>
</feature>
<name>A0A392S927_9FABA</name>
<proteinExistence type="predicted"/>
<dbReference type="Proteomes" id="UP000265520">
    <property type="component" value="Unassembled WGS sequence"/>
</dbReference>